<dbReference type="EMBL" id="QDHA01000084">
    <property type="protein sequence ID" value="RCJ05077.1"/>
    <property type="molecule type" value="Genomic_DNA"/>
</dbReference>
<evidence type="ECO:0000256" key="4">
    <source>
        <dbReference type="ARBA" id="ARBA00023163"/>
    </source>
</evidence>
<dbReference type="PROSITE" id="PS50931">
    <property type="entry name" value="HTH_LYSR"/>
    <property type="match status" value="1"/>
</dbReference>
<keyword evidence="2" id="KW-0805">Transcription regulation</keyword>
<accession>A0A367PCX8</accession>
<dbReference type="SUPFAM" id="SSF46785">
    <property type="entry name" value="Winged helix' DNA-binding domain"/>
    <property type="match status" value="1"/>
</dbReference>
<dbReference type="Proteomes" id="UP000253501">
    <property type="component" value="Unassembled WGS sequence"/>
</dbReference>
<evidence type="ECO:0000313" key="6">
    <source>
        <dbReference type="EMBL" id="RCJ05077.1"/>
    </source>
</evidence>
<proteinExistence type="inferred from homology"/>
<reference evidence="6 7" key="1">
    <citation type="submission" date="2018-04" db="EMBL/GenBank/DDBJ databases">
        <title>Cupriavidus necator CR12 genome sequencing and assembly.</title>
        <authorList>
            <person name="Ben Fekih I."/>
            <person name="Mazhar H.S."/>
            <person name="Bello S.K."/>
            <person name="Rensing C."/>
        </authorList>
    </citation>
    <scope>NUCLEOTIDE SEQUENCE [LARGE SCALE GENOMIC DNA]</scope>
    <source>
        <strain evidence="6 7">CR12</strain>
    </source>
</reference>
<dbReference type="AlphaFoldDB" id="A0A367PCX8"/>
<feature type="domain" description="HTH lysR-type" evidence="5">
    <location>
        <begin position="1"/>
        <end position="58"/>
    </location>
</feature>
<dbReference type="Pfam" id="PF00126">
    <property type="entry name" value="HTH_1"/>
    <property type="match status" value="1"/>
</dbReference>
<protein>
    <submittedName>
        <fullName evidence="6">LysR family transcriptional regulator</fullName>
    </submittedName>
</protein>
<dbReference type="GO" id="GO:0003677">
    <property type="term" value="F:DNA binding"/>
    <property type="evidence" value="ECO:0007669"/>
    <property type="project" value="UniProtKB-KW"/>
</dbReference>
<comment type="similarity">
    <text evidence="1">Belongs to the LysR transcriptional regulatory family.</text>
</comment>
<dbReference type="PANTHER" id="PTHR30419:SF30">
    <property type="entry name" value="LYSR FAMILY TRANSCRIPTIONAL REGULATOR"/>
    <property type="match status" value="1"/>
</dbReference>
<dbReference type="SUPFAM" id="SSF53850">
    <property type="entry name" value="Periplasmic binding protein-like II"/>
    <property type="match status" value="1"/>
</dbReference>
<dbReference type="Gene3D" id="3.40.190.10">
    <property type="entry name" value="Periplasmic binding protein-like II"/>
    <property type="match status" value="1"/>
</dbReference>
<keyword evidence="4" id="KW-0804">Transcription</keyword>
<evidence type="ECO:0000256" key="2">
    <source>
        <dbReference type="ARBA" id="ARBA00023015"/>
    </source>
</evidence>
<name>A0A367PCX8_CUPNE</name>
<comment type="caution">
    <text evidence="6">The sequence shown here is derived from an EMBL/GenBank/DDBJ whole genome shotgun (WGS) entry which is preliminary data.</text>
</comment>
<dbReference type="GO" id="GO:0003700">
    <property type="term" value="F:DNA-binding transcription factor activity"/>
    <property type="evidence" value="ECO:0007669"/>
    <property type="project" value="InterPro"/>
</dbReference>
<dbReference type="PRINTS" id="PR00039">
    <property type="entry name" value="HTHLYSR"/>
</dbReference>
<keyword evidence="3" id="KW-0238">DNA-binding</keyword>
<evidence type="ECO:0000256" key="1">
    <source>
        <dbReference type="ARBA" id="ARBA00009437"/>
    </source>
</evidence>
<dbReference type="Gene3D" id="1.10.10.10">
    <property type="entry name" value="Winged helix-like DNA-binding domain superfamily/Winged helix DNA-binding domain"/>
    <property type="match status" value="1"/>
</dbReference>
<dbReference type="Pfam" id="PF03466">
    <property type="entry name" value="LysR_substrate"/>
    <property type="match status" value="1"/>
</dbReference>
<evidence type="ECO:0000259" key="5">
    <source>
        <dbReference type="PROSITE" id="PS50931"/>
    </source>
</evidence>
<evidence type="ECO:0000313" key="7">
    <source>
        <dbReference type="Proteomes" id="UP000253501"/>
    </source>
</evidence>
<dbReference type="InterPro" id="IPR005119">
    <property type="entry name" value="LysR_subst-bd"/>
</dbReference>
<dbReference type="InterPro" id="IPR050950">
    <property type="entry name" value="HTH-type_LysR_regulators"/>
</dbReference>
<dbReference type="InterPro" id="IPR000847">
    <property type="entry name" value="LysR_HTH_N"/>
</dbReference>
<dbReference type="GO" id="GO:0005829">
    <property type="term" value="C:cytosol"/>
    <property type="evidence" value="ECO:0007669"/>
    <property type="project" value="TreeGrafter"/>
</dbReference>
<dbReference type="InterPro" id="IPR036388">
    <property type="entry name" value="WH-like_DNA-bd_sf"/>
</dbReference>
<organism evidence="6 7">
    <name type="scientific">Cupriavidus necator</name>
    <name type="common">Alcaligenes eutrophus</name>
    <name type="synonym">Ralstonia eutropha</name>
    <dbReference type="NCBI Taxonomy" id="106590"/>
    <lineage>
        <taxon>Bacteria</taxon>
        <taxon>Pseudomonadati</taxon>
        <taxon>Pseudomonadota</taxon>
        <taxon>Betaproteobacteria</taxon>
        <taxon>Burkholderiales</taxon>
        <taxon>Burkholderiaceae</taxon>
        <taxon>Cupriavidus</taxon>
    </lineage>
</organism>
<gene>
    <name evidence="6" type="ORF">DDK22_28760</name>
</gene>
<dbReference type="PANTHER" id="PTHR30419">
    <property type="entry name" value="HTH-TYPE TRANSCRIPTIONAL REGULATOR YBHD"/>
    <property type="match status" value="1"/>
</dbReference>
<dbReference type="RefSeq" id="WP_114134869.1">
    <property type="nucleotide sequence ID" value="NZ_CP068436.1"/>
</dbReference>
<dbReference type="InterPro" id="IPR036390">
    <property type="entry name" value="WH_DNA-bd_sf"/>
</dbReference>
<evidence type="ECO:0000256" key="3">
    <source>
        <dbReference type="ARBA" id="ARBA00023125"/>
    </source>
</evidence>
<sequence length="304" mass="33290">MKDHHLKAWLSLVDTGSIRGAARSLHLSQAAITKAIRELEQDLDAPLVVRSSRGVTLTECGHQLTLRTRLAQAQLALARQDIRQLQGGKQAHVAVAVTPMVFLSLLPDVIRAFRKRMPLAELTLEEGMMPLVLPALRDGTVDFAVAGPGPQAIGSEFVFEPLQTLEIMVACRRGHPLEHATEWEQLLDSEWLMHLSPGSHHTYMLDQLRDAGIPVPARIIKANTFGVSWNLMTRSDALLSCPAGLLGVEPYAQQVSRVPLRMLLPPITLGILTLRDTPLSLAAETMAELFRREIAANGKKLAAG</sequence>